<evidence type="ECO:0000256" key="1">
    <source>
        <dbReference type="SAM" id="MobiDB-lite"/>
    </source>
</evidence>
<feature type="region of interest" description="Disordered" evidence="1">
    <location>
        <begin position="139"/>
        <end position="240"/>
    </location>
</feature>
<dbReference type="AlphaFoldDB" id="A0A9P5GZZ4"/>
<comment type="caution">
    <text evidence="2">The sequence shown here is derived from an EMBL/GenBank/DDBJ whole genome shotgun (WGS) entry which is preliminary data.</text>
</comment>
<feature type="compositionally biased region" description="Basic and acidic residues" evidence="1">
    <location>
        <begin position="153"/>
        <end position="186"/>
    </location>
</feature>
<dbReference type="EMBL" id="JAANBB010000408">
    <property type="protein sequence ID" value="KAF7542860.1"/>
    <property type="molecule type" value="Genomic_DNA"/>
</dbReference>
<dbReference type="OrthoDB" id="3903267at2759"/>
<evidence type="ECO:0000313" key="2">
    <source>
        <dbReference type="EMBL" id="KAF7542860.1"/>
    </source>
</evidence>
<reference evidence="2" key="1">
    <citation type="submission" date="2020-03" db="EMBL/GenBank/DDBJ databases">
        <title>Draft Genome Sequence of Cylindrodendrum hubeiense.</title>
        <authorList>
            <person name="Buettner E."/>
            <person name="Kellner H."/>
        </authorList>
    </citation>
    <scope>NUCLEOTIDE SEQUENCE</scope>
    <source>
        <strain evidence="2">IHI 201604</strain>
    </source>
</reference>
<name>A0A9P5GZZ4_9HYPO</name>
<keyword evidence="3" id="KW-1185">Reference proteome</keyword>
<feature type="compositionally biased region" description="Low complexity" evidence="1">
    <location>
        <begin position="11"/>
        <end position="27"/>
    </location>
</feature>
<protein>
    <submittedName>
        <fullName evidence="2">Uncharacterized protein</fullName>
    </submittedName>
</protein>
<organism evidence="2 3">
    <name type="scientific">Cylindrodendrum hubeiense</name>
    <dbReference type="NCBI Taxonomy" id="595255"/>
    <lineage>
        <taxon>Eukaryota</taxon>
        <taxon>Fungi</taxon>
        <taxon>Dikarya</taxon>
        <taxon>Ascomycota</taxon>
        <taxon>Pezizomycotina</taxon>
        <taxon>Sordariomycetes</taxon>
        <taxon>Hypocreomycetidae</taxon>
        <taxon>Hypocreales</taxon>
        <taxon>Nectriaceae</taxon>
        <taxon>Cylindrodendrum</taxon>
    </lineage>
</organism>
<feature type="region of interest" description="Disordered" evidence="1">
    <location>
        <begin position="1"/>
        <end position="68"/>
    </location>
</feature>
<proteinExistence type="predicted"/>
<sequence length="440" mass="49094">MGSGSAKKTPSKASRSSAQARRSPSKALKNEGSPVKTQTPRSRSAKKAGREYNYTSRLPTEQQRRENGRVPGRSLIVWGRPRMAEKLLLHLQYECSRHKIELPWDSIAHRLHPGSTGAAVSQHLGRLRRELTAEGHLVPPMLQRPGVGGAVDPDIRGFVRKDDEGDDKLSTRPVRFSEKHDDRRFNLPDAFDIQDQLPTISYDEEGDSDGDDLPESPTPHRTCSRAPTGGYHQYTEQPSRIEDHEDAEIADSKFEENSFVARYNGMDLDGNVNCEVEDENIFTSPTARRHHNVTDSNIQPMIQPSMEDQLNLLHQYTTQDAVPQSFAMAYPGELRLRPSREATTLSKSITQMNSFGSYHISPWGLTPPAFDVPPSEPSDSYIGFQSQSFSSTISESSSGHHSVEESTLREALSFTQAPIDDFMIPYAADDLLIGLSDHRA</sequence>
<dbReference type="Proteomes" id="UP000722485">
    <property type="component" value="Unassembled WGS sequence"/>
</dbReference>
<gene>
    <name evidence="2" type="ORF">G7Z17_g11215</name>
</gene>
<feature type="compositionally biased region" description="Acidic residues" evidence="1">
    <location>
        <begin position="202"/>
        <end position="214"/>
    </location>
</feature>
<evidence type="ECO:0000313" key="3">
    <source>
        <dbReference type="Proteomes" id="UP000722485"/>
    </source>
</evidence>
<accession>A0A9P5GZZ4</accession>